<accession>A0A922SSI4</accession>
<name>A0A922SSI4_9PLEO</name>
<gene>
    <name evidence="1" type="ORF">Ptr86124_005847</name>
</gene>
<reference evidence="2" key="1">
    <citation type="journal article" date="2022" name="Microb. Genom.">
        <title>A global pangenome for the wheat fungal pathogen Pyrenophora tritici-repentis and prediction of effector protein structural homology.</title>
        <authorList>
            <person name="Moolhuijzen P.M."/>
            <person name="See P.T."/>
            <person name="Shi G."/>
            <person name="Powell H.R."/>
            <person name="Cockram J."/>
            <person name="Jorgensen L.N."/>
            <person name="Benslimane H."/>
            <person name="Strelkov S.E."/>
            <person name="Turner J."/>
            <person name="Liu Z."/>
            <person name="Moffat C.S."/>
        </authorList>
    </citation>
    <scope>NUCLEOTIDE SEQUENCE [LARGE SCALE GENOMIC DNA]</scope>
</reference>
<evidence type="ECO:0000313" key="2">
    <source>
        <dbReference type="Proteomes" id="UP000249757"/>
    </source>
</evidence>
<dbReference type="Proteomes" id="UP000249757">
    <property type="component" value="Unassembled WGS sequence"/>
</dbReference>
<comment type="caution">
    <text evidence="1">The sequence shown here is derived from an EMBL/GenBank/DDBJ whole genome shotgun (WGS) entry which is preliminary data.</text>
</comment>
<proteinExistence type="predicted"/>
<sequence length="52" mass="5717">MEEDFTNANTATADTAVFFPDQPMVRIAALRNVTESVHGLPSRDVNKQVKLA</sequence>
<protein>
    <submittedName>
        <fullName evidence="1">Uncharacterized protein</fullName>
    </submittedName>
</protein>
<organism evidence="1 2">
    <name type="scientific">Pyrenophora tritici-repentis</name>
    <dbReference type="NCBI Taxonomy" id="45151"/>
    <lineage>
        <taxon>Eukaryota</taxon>
        <taxon>Fungi</taxon>
        <taxon>Dikarya</taxon>
        <taxon>Ascomycota</taxon>
        <taxon>Pezizomycotina</taxon>
        <taxon>Dothideomycetes</taxon>
        <taxon>Pleosporomycetidae</taxon>
        <taxon>Pleosporales</taxon>
        <taxon>Pleosporineae</taxon>
        <taxon>Pleosporaceae</taxon>
        <taxon>Pyrenophora</taxon>
    </lineage>
</organism>
<evidence type="ECO:0000313" key="1">
    <source>
        <dbReference type="EMBL" id="KAI1515846.1"/>
    </source>
</evidence>
<keyword evidence="2" id="KW-1185">Reference proteome</keyword>
<dbReference type="EMBL" id="NRDI02000006">
    <property type="protein sequence ID" value="KAI1515846.1"/>
    <property type="molecule type" value="Genomic_DNA"/>
</dbReference>
<dbReference type="AlphaFoldDB" id="A0A922SSI4"/>